<dbReference type="GO" id="GO:0048471">
    <property type="term" value="C:perinuclear region of cytoplasm"/>
    <property type="evidence" value="ECO:0007669"/>
    <property type="project" value="TreeGrafter"/>
</dbReference>
<keyword evidence="3" id="KW-0677">Repeat</keyword>
<dbReference type="Pfam" id="PF13516">
    <property type="entry name" value="LRR_6"/>
    <property type="match status" value="2"/>
</dbReference>
<name>A0A0G4GWV4_9ALVE</name>
<dbReference type="InterPro" id="IPR001611">
    <property type="entry name" value="Leu-rich_rpt"/>
</dbReference>
<dbReference type="EMBL" id="CDMZ01001624">
    <property type="protein sequence ID" value="CEM35330.1"/>
    <property type="molecule type" value="Genomic_DNA"/>
</dbReference>
<gene>
    <name evidence="5" type="ORF">Cvel_5315</name>
</gene>
<keyword evidence="2" id="KW-0433">Leucine-rich repeat</keyword>
<keyword evidence="4" id="KW-0732">Signal</keyword>
<dbReference type="SMART" id="SM00368">
    <property type="entry name" value="LRR_RI"/>
    <property type="match status" value="7"/>
</dbReference>
<proteinExistence type="predicted"/>
<evidence type="ECO:0000256" key="1">
    <source>
        <dbReference type="ARBA" id="ARBA00022468"/>
    </source>
</evidence>
<dbReference type="PANTHER" id="PTHR24113:SF12">
    <property type="entry name" value="RAN GTPASE-ACTIVATING PROTEIN 1"/>
    <property type="match status" value="1"/>
</dbReference>
<evidence type="ECO:0000313" key="5">
    <source>
        <dbReference type="EMBL" id="CEM35330.1"/>
    </source>
</evidence>
<keyword evidence="1" id="KW-0343">GTPase activation</keyword>
<dbReference type="GO" id="GO:0031267">
    <property type="term" value="F:small GTPase binding"/>
    <property type="evidence" value="ECO:0007669"/>
    <property type="project" value="TreeGrafter"/>
</dbReference>
<dbReference type="VEuPathDB" id="CryptoDB:Cvel_5315"/>
<dbReference type="GO" id="GO:0005634">
    <property type="term" value="C:nucleus"/>
    <property type="evidence" value="ECO:0007669"/>
    <property type="project" value="TreeGrafter"/>
</dbReference>
<dbReference type="GO" id="GO:0006913">
    <property type="term" value="P:nucleocytoplasmic transport"/>
    <property type="evidence" value="ECO:0007669"/>
    <property type="project" value="TreeGrafter"/>
</dbReference>
<dbReference type="GO" id="GO:0005829">
    <property type="term" value="C:cytosol"/>
    <property type="evidence" value="ECO:0007669"/>
    <property type="project" value="TreeGrafter"/>
</dbReference>
<dbReference type="SUPFAM" id="SSF52047">
    <property type="entry name" value="RNI-like"/>
    <property type="match status" value="2"/>
</dbReference>
<dbReference type="Gene3D" id="3.80.10.10">
    <property type="entry name" value="Ribonuclease Inhibitor"/>
    <property type="match status" value="2"/>
</dbReference>
<evidence type="ECO:0000256" key="4">
    <source>
        <dbReference type="SAM" id="SignalP"/>
    </source>
</evidence>
<dbReference type="InterPro" id="IPR032675">
    <property type="entry name" value="LRR_dom_sf"/>
</dbReference>
<organism evidence="5">
    <name type="scientific">Chromera velia CCMP2878</name>
    <dbReference type="NCBI Taxonomy" id="1169474"/>
    <lineage>
        <taxon>Eukaryota</taxon>
        <taxon>Sar</taxon>
        <taxon>Alveolata</taxon>
        <taxon>Colpodellida</taxon>
        <taxon>Chromeraceae</taxon>
        <taxon>Chromera</taxon>
    </lineage>
</organism>
<sequence>MIGKAVTTLLASTSLNIAFAQDAGSAFSVSDLKAVSCGLANQRGGCYMATGSGSFTPSTMLTVEKIPSPLPEGLTTAPGAPLSEALQIALTQITPEPLCDVNAPEGCEAYVEQEGVTLFASNEDTTCALLSLPTYFAGVCSTPHSPVVTKLAGSLDTTGDYAVLVTLESEDATLKLPLENIAIAKLEAATRMQQRGELPAEGITTTTVVSEEAPTAGGFTPANASCSSTPCVARGTHSKAGVREGGLRDRMTGPALHQTEFSLDAGKLGLLLSSLPAGPDFLETLKGGPHVCKGPCLSVLNRFFRGAASASLKTLNLSKCDMSDSAGGTLLHSLPPSLEYLDVGENRLRSLSMEALRFAFSEGTLSKLLGLDVSNNPLGPSGVATLARGLSASKGALPLQSLKLSKTTAKAEGVKALSAPLKEGKTPSLQVLDLGGNDMMAEGVGGLAGAVGAGTLSSLRVLILKENCLARKSKGGEWNFSSLTALFSHQFPALQELDVSYNQLEGSDDADTAAPMVGEAFGGGRLPSVQRLNLSGTDMRQADVTAVCTAVCSALETGSVPSLTALHLCGVDVSAGQALAAALDSDRLPELKELVVNEDLFSPGIGVVTRSIASGKALALSVLKMDIAFPTHADDISSHIWGGLVEGLTGGGLESLEDLDLFFENGKDDIIPSGRIREFARALGTGGLSSLRRLSLHWSEGGLGVGSLSPEVAVKFHLSDLPDAAVKAVAAIIRARKVPGLRNFQLESWGVRNIAEGAARDLGEALVHVGGEGGEAPSLSSHALEELYINCDVFEEEKGVSALFNAIASGGGFLPSLHSIRITRLLPGDTPPAAPPLAECIVKGKFPKLQNLYFSSVFTAMCLGQEGMQALSRALCSPYAKSLRSLTL</sequence>
<dbReference type="AlphaFoldDB" id="A0A0G4GWV4"/>
<dbReference type="GO" id="GO:0005096">
    <property type="term" value="F:GTPase activator activity"/>
    <property type="evidence" value="ECO:0007669"/>
    <property type="project" value="UniProtKB-KW"/>
</dbReference>
<dbReference type="InterPro" id="IPR027038">
    <property type="entry name" value="RanGap"/>
</dbReference>
<accession>A0A0G4GWV4</accession>
<evidence type="ECO:0000256" key="2">
    <source>
        <dbReference type="ARBA" id="ARBA00022614"/>
    </source>
</evidence>
<dbReference type="PhylomeDB" id="A0A0G4GWV4"/>
<evidence type="ECO:0000256" key="3">
    <source>
        <dbReference type="ARBA" id="ARBA00022737"/>
    </source>
</evidence>
<protein>
    <submittedName>
        <fullName evidence="5">Uncharacterized protein</fullName>
    </submittedName>
</protein>
<feature type="signal peptide" evidence="4">
    <location>
        <begin position="1"/>
        <end position="20"/>
    </location>
</feature>
<reference evidence="5" key="1">
    <citation type="submission" date="2014-11" db="EMBL/GenBank/DDBJ databases">
        <authorList>
            <person name="Otto D Thomas"/>
            <person name="Naeem Raeece"/>
        </authorList>
    </citation>
    <scope>NUCLEOTIDE SEQUENCE</scope>
</reference>
<dbReference type="PANTHER" id="PTHR24113">
    <property type="entry name" value="RAN GTPASE-ACTIVATING PROTEIN 1"/>
    <property type="match status" value="1"/>
</dbReference>
<feature type="chain" id="PRO_5005191125" evidence="4">
    <location>
        <begin position="21"/>
        <end position="888"/>
    </location>
</feature>